<dbReference type="Pfam" id="PF06123">
    <property type="entry name" value="CreD"/>
    <property type="match status" value="1"/>
</dbReference>
<dbReference type="InterPro" id="IPR010364">
    <property type="entry name" value="Uncharacterised_IM_CreD"/>
</dbReference>
<protein>
    <submittedName>
        <fullName evidence="2">Cell envelope integrity protein CreD</fullName>
    </submittedName>
</protein>
<evidence type="ECO:0000256" key="1">
    <source>
        <dbReference type="SAM" id="Phobius"/>
    </source>
</evidence>
<dbReference type="RefSeq" id="WP_073071587.1">
    <property type="nucleotide sequence ID" value="NZ_MPPI01000012.1"/>
</dbReference>
<dbReference type="EMBL" id="PVWG01000009">
    <property type="protein sequence ID" value="PSB19757.1"/>
    <property type="molecule type" value="Genomic_DNA"/>
</dbReference>
<dbReference type="STRING" id="1920490.GCA_001895925_00084"/>
<dbReference type="AlphaFoldDB" id="A0A2T1DH15"/>
<sequence length="451" mass="51010">MYEQLKNSQLARLFLITFLILVLQIPTAMLQGLVSDRQNLRQEAISSITSNWGREQTILGPRLYVPYIRRSQVGKDEKSEVKYGTFLPDDLQVSGKLKTEVRYRGIFEVPIYQTKLDIRGRFVRPDVVSWGVRPEDVLWDRAELSLQISDAHAIQTQATLDWNQKSIPFTAGQGKYGGPEQGIHANLKDQIKGESFDFAIPLTVNGSEKIAFAPFGKVTKVSLNSDWTNPSFQGVWLPDQRSVTSKGFDATWDIPSLGRNYPQQWNNESPVNPELIQASLFGVDLISPVDNYRMSDRSIKYNYLFLILTFAVFWLFETATRLRVHPLQYLLVGVAMSMFYLLQLAISEHLGFKIGYLTATGAVVILLTAYSTSVLRAKKRGAIVGVMQAALYSYLYVVLANQDYSLLMGSIGLFVFLAIIMYFTRRMESLEPPLSPKRVEPQPEPPSPETL</sequence>
<dbReference type="OrthoDB" id="9791851at2"/>
<proteinExistence type="predicted"/>
<evidence type="ECO:0000313" key="2">
    <source>
        <dbReference type="EMBL" id="PSB19757.1"/>
    </source>
</evidence>
<gene>
    <name evidence="2" type="ORF">C7B65_10745</name>
</gene>
<dbReference type="Proteomes" id="UP000238634">
    <property type="component" value="Unassembled WGS sequence"/>
</dbReference>
<name>A0A2T1DH15_9CYAN</name>
<keyword evidence="1" id="KW-0472">Membrane</keyword>
<keyword evidence="1" id="KW-0812">Transmembrane</keyword>
<evidence type="ECO:0000313" key="3">
    <source>
        <dbReference type="Proteomes" id="UP000238634"/>
    </source>
</evidence>
<dbReference type="NCBIfam" id="NF008712">
    <property type="entry name" value="PRK11715.1-1"/>
    <property type="match status" value="1"/>
</dbReference>
<feature type="transmembrane region" description="Helical" evidence="1">
    <location>
        <begin position="382"/>
        <end position="399"/>
    </location>
</feature>
<reference evidence="2 3" key="2">
    <citation type="submission" date="2018-03" db="EMBL/GenBank/DDBJ databases">
        <title>The ancient ancestry and fast evolution of plastids.</title>
        <authorList>
            <person name="Moore K.R."/>
            <person name="Magnabosco C."/>
            <person name="Momper L."/>
            <person name="Gold D.A."/>
            <person name="Bosak T."/>
            <person name="Fournier G.P."/>
        </authorList>
    </citation>
    <scope>NUCLEOTIDE SEQUENCE [LARGE SCALE GENOMIC DNA]</scope>
    <source>
        <strain evidence="2 3">ULC007</strain>
    </source>
</reference>
<dbReference type="PANTHER" id="PTHR30092">
    <property type="entry name" value="INNER MEMBRANE PROTEIN CRED"/>
    <property type="match status" value="1"/>
</dbReference>
<dbReference type="PANTHER" id="PTHR30092:SF0">
    <property type="entry name" value="INNER MEMBRANE PROTEIN CRED"/>
    <property type="match status" value="1"/>
</dbReference>
<dbReference type="SUPFAM" id="SSF103473">
    <property type="entry name" value="MFS general substrate transporter"/>
    <property type="match status" value="1"/>
</dbReference>
<feature type="transmembrane region" description="Helical" evidence="1">
    <location>
        <begin position="301"/>
        <end position="317"/>
    </location>
</feature>
<keyword evidence="1" id="KW-1133">Transmembrane helix</keyword>
<reference evidence="2 3" key="1">
    <citation type="submission" date="2018-02" db="EMBL/GenBank/DDBJ databases">
        <authorList>
            <person name="Cohen D.B."/>
            <person name="Kent A.D."/>
        </authorList>
    </citation>
    <scope>NUCLEOTIDE SEQUENCE [LARGE SCALE GENOMIC DNA]</scope>
    <source>
        <strain evidence="2 3">ULC007</strain>
    </source>
</reference>
<dbReference type="GO" id="GO:0005886">
    <property type="term" value="C:plasma membrane"/>
    <property type="evidence" value="ECO:0007669"/>
    <property type="project" value="TreeGrafter"/>
</dbReference>
<feature type="transmembrane region" description="Helical" evidence="1">
    <location>
        <begin position="329"/>
        <end position="346"/>
    </location>
</feature>
<feature type="transmembrane region" description="Helical" evidence="1">
    <location>
        <begin position="405"/>
        <end position="424"/>
    </location>
</feature>
<accession>A0A2T1DH15</accession>
<comment type="caution">
    <text evidence="2">The sequence shown here is derived from an EMBL/GenBank/DDBJ whole genome shotgun (WGS) entry which is preliminary data.</text>
</comment>
<feature type="transmembrane region" description="Helical" evidence="1">
    <location>
        <begin position="352"/>
        <end position="370"/>
    </location>
</feature>
<dbReference type="InterPro" id="IPR036259">
    <property type="entry name" value="MFS_trans_sf"/>
</dbReference>
<keyword evidence="3" id="KW-1185">Reference proteome</keyword>
<organism evidence="2 3">
    <name type="scientific">Phormidesmis priestleyi ULC007</name>
    <dbReference type="NCBI Taxonomy" id="1920490"/>
    <lineage>
        <taxon>Bacteria</taxon>
        <taxon>Bacillati</taxon>
        <taxon>Cyanobacteriota</taxon>
        <taxon>Cyanophyceae</taxon>
        <taxon>Leptolyngbyales</taxon>
        <taxon>Leptolyngbyaceae</taxon>
        <taxon>Phormidesmis</taxon>
    </lineage>
</organism>
<dbReference type="PIRSF" id="PIRSF004548">
    <property type="entry name" value="CreD"/>
    <property type="match status" value="1"/>
</dbReference>